<accession>A0ABS2TPJ3</accession>
<feature type="transmembrane region" description="Helical" evidence="1">
    <location>
        <begin position="64"/>
        <end position="83"/>
    </location>
</feature>
<feature type="domain" description="SPW repeat-containing integral membrane" evidence="2">
    <location>
        <begin position="36"/>
        <end position="133"/>
    </location>
</feature>
<keyword evidence="4" id="KW-1185">Reference proteome</keyword>
<comment type="caution">
    <text evidence="3">The sequence shown here is derived from an EMBL/GenBank/DDBJ whole genome shotgun (WGS) entry which is preliminary data.</text>
</comment>
<gene>
    <name evidence="3" type="ORF">ITX44_11965</name>
</gene>
<proteinExistence type="predicted"/>
<evidence type="ECO:0000259" key="2">
    <source>
        <dbReference type="Pfam" id="PF03779"/>
    </source>
</evidence>
<keyword evidence="1" id="KW-0812">Transmembrane</keyword>
<keyword evidence="1" id="KW-0472">Membrane</keyword>
<evidence type="ECO:0000313" key="4">
    <source>
        <dbReference type="Proteomes" id="UP000749040"/>
    </source>
</evidence>
<evidence type="ECO:0000313" key="3">
    <source>
        <dbReference type="EMBL" id="MBM9505249.1"/>
    </source>
</evidence>
<sequence length="158" mass="16326">MATHPTESHIDTHPDLVSLRARYEAVSDRPTTGVIEGLCLLAGLYLAISPWVVGFQSTAPALRVSNLITGIALAVLGMGFGSVLERTHGLGWVASAIGVWTIVAPWAVSGTDSVFKNIVNNSIVGGVACALGLATIGIGLMKRRAPRGMPGTVPPTAT</sequence>
<keyword evidence="1" id="KW-1133">Transmembrane helix</keyword>
<reference evidence="3 4" key="1">
    <citation type="submission" date="2021-01" db="EMBL/GenBank/DDBJ databases">
        <title>Streptomyces acididurans sp. nov., isolated from a peat swamp forest soil.</title>
        <authorList>
            <person name="Chantavorakit T."/>
            <person name="Duangmal K."/>
        </authorList>
    </citation>
    <scope>NUCLEOTIDE SEQUENCE [LARGE SCALE GENOMIC DNA]</scope>
    <source>
        <strain evidence="3 4">KK5PA1</strain>
    </source>
</reference>
<protein>
    <submittedName>
        <fullName evidence="3">SPW repeat protein</fullName>
    </submittedName>
</protein>
<feature type="transmembrane region" description="Helical" evidence="1">
    <location>
        <begin position="32"/>
        <end position="52"/>
    </location>
</feature>
<organism evidence="3 4">
    <name type="scientific">Actinacidiphila acididurans</name>
    <dbReference type="NCBI Taxonomy" id="2784346"/>
    <lineage>
        <taxon>Bacteria</taxon>
        <taxon>Bacillati</taxon>
        <taxon>Actinomycetota</taxon>
        <taxon>Actinomycetes</taxon>
        <taxon>Kitasatosporales</taxon>
        <taxon>Streptomycetaceae</taxon>
        <taxon>Actinacidiphila</taxon>
    </lineage>
</organism>
<evidence type="ECO:0000256" key="1">
    <source>
        <dbReference type="SAM" id="Phobius"/>
    </source>
</evidence>
<dbReference type="Pfam" id="PF03779">
    <property type="entry name" value="SPW"/>
    <property type="match status" value="1"/>
</dbReference>
<dbReference type="Proteomes" id="UP000749040">
    <property type="component" value="Unassembled WGS sequence"/>
</dbReference>
<name>A0ABS2TPJ3_9ACTN</name>
<dbReference type="InterPro" id="IPR005530">
    <property type="entry name" value="SPW"/>
</dbReference>
<feature type="transmembrane region" description="Helical" evidence="1">
    <location>
        <begin position="90"/>
        <end position="108"/>
    </location>
</feature>
<feature type="transmembrane region" description="Helical" evidence="1">
    <location>
        <begin position="123"/>
        <end position="141"/>
    </location>
</feature>
<dbReference type="RefSeq" id="WP_205357095.1">
    <property type="nucleotide sequence ID" value="NZ_JADKYB010000005.1"/>
</dbReference>
<dbReference type="EMBL" id="JADKYB010000005">
    <property type="protein sequence ID" value="MBM9505249.1"/>
    <property type="molecule type" value="Genomic_DNA"/>
</dbReference>